<sequence>MQSPQLGHALRSKTAMVCAQKPLVPGNPKQRMTVTTIGIHAIDQGRTSWEVRPQDAKILLQGVADPPEVKPHPNVDLWRMTAGGPGFFVLSITSHNLAIQLPRVISLTSSPSWFETARPSAVPPPGKTPQYHKGEDHRHHV</sequence>
<proteinExistence type="predicted"/>
<organism evidence="2 3">
    <name type="scientific">Penicillium subrubescens</name>
    <dbReference type="NCBI Taxonomy" id="1316194"/>
    <lineage>
        <taxon>Eukaryota</taxon>
        <taxon>Fungi</taxon>
        <taxon>Dikarya</taxon>
        <taxon>Ascomycota</taxon>
        <taxon>Pezizomycotina</taxon>
        <taxon>Eurotiomycetes</taxon>
        <taxon>Eurotiomycetidae</taxon>
        <taxon>Eurotiales</taxon>
        <taxon>Aspergillaceae</taxon>
        <taxon>Penicillium</taxon>
    </lineage>
</organism>
<reference evidence="2 3" key="1">
    <citation type="submission" date="2016-10" db="EMBL/GenBank/DDBJ databases">
        <title>Genome sequence of the ascomycete fungus Penicillium subrubescens.</title>
        <authorList>
            <person name="De Vries R.P."/>
            <person name="Peng M."/>
            <person name="Dilokpimol A."/>
            <person name="Hilden K."/>
            <person name="Makela M.R."/>
            <person name="Grigoriev I."/>
            <person name="Riley R."/>
            <person name="Granchi Z."/>
        </authorList>
    </citation>
    <scope>NUCLEOTIDE SEQUENCE [LARGE SCALE GENOMIC DNA]</scope>
    <source>
        <strain evidence="2 3">CBS 132785</strain>
    </source>
</reference>
<feature type="region of interest" description="Disordered" evidence="1">
    <location>
        <begin position="114"/>
        <end position="141"/>
    </location>
</feature>
<protein>
    <submittedName>
        <fullName evidence="2">Uncharacterized protein</fullName>
    </submittedName>
</protein>
<gene>
    <name evidence="2" type="ORF">PENSUB_140</name>
</gene>
<evidence type="ECO:0000313" key="2">
    <source>
        <dbReference type="EMBL" id="OKP14146.1"/>
    </source>
</evidence>
<dbReference type="AlphaFoldDB" id="A0A1Q5UNV6"/>
<name>A0A1Q5UNV6_9EURO</name>
<evidence type="ECO:0000256" key="1">
    <source>
        <dbReference type="SAM" id="MobiDB-lite"/>
    </source>
</evidence>
<feature type="compositionally biased region" description="Basic and acidic residues" evidence="1">
    <location>
        <begin position="132"/>
        <end position="141"/>
    </location>
</feature>
<dbReference type="Proteomes" id="UP000186955">
    <property type="component" value="Unassembled WGS sequence"/>
</dbReference>
<dbReference type="EMBL" id="MNBE01000116">
    <property type="protein sequence ID" value="OKP14146.1"/>
    <property type="molecule type" value="Genomic_DNA"/>
</dbReference>
<accession>A0A1Q5UNV6</accession>
<comment type="caution">
    <text evidence="2">The sequence shown here is derived from an EMBL/GenBank/DDBJ whole genome shotgun (WGS) entry which is preliminary data.</text>
</comment>
<keyword evidence="3" id="KW-1185">Reference proteome</keyword>
<evidence type="ECO:0000313" key="3">
    <source>
        <dbReference type="Proteomes" id="UP000186955"/>
    </source>
</evidence>